<sequence length="34" mass="3855">MTHPKLQHLVKSRVLELLHMDLMGPMQVESLGGK</sequence>
<evidence type="ECO:0000313" key="1">
    <source>
        <dbReference type="EMBL" id="MCI71595.1"/>
    </source>
</evidence>
<dbReference type="Proteomes" id="UP000265520">
    <property type="component" value="Unassembled WGS sequence"/>
</dbReference>
<organism evidence="1 2">
    <name type="scientific">Trifolium medium</name>
    <dbReference type="NCBI Taxonomy" id="97028"/>
    <lineage>
        <taxon>Eukaryota</taxon>
        <taxon>Viridiplantae</taxon>
        <taxon>Streptophyta</taxon>
        <taxon>Embryophyta</taxon>
        <taxon>Tracheophyta</taxon>
        <taxon>Spermatophyta</taxon>
        <taxon>Magnoliopsida</taxon>
        <taxon>eudicotyledons</taxon>
        <taxon>Gunneridae</taxon>
        <taxon>Pentapetalae</taxon>
        <taxon>rosids</taxon>
        <taxon>fabids</taxon>
        <taxon>Fabales</taxon>
        <taxon>Fabaceae</taxon>
        <taxon>Papilionoideae</taxon>
        <taxon>50 kb inversion clade</taxon>
        <taxon>NPAAA clade</taxon>
        <taxon>Hologalegina</taxon>
        <taxon>IRL clade</taxon>
        <taxon>Trifolieae</taxon>
        <taxon>Trifolium</taxon>
    </lineage>
</organism>
<comment type="caution">
    <text evidence="1">The sequence shown here is derived from an EMBL/GenBank/DDBJ whole genome shotgun (WGS) entry which is preliminary data.</text>
</comment>
<accession>A0A392UIM6</accession>
<reference evidence="1 2" key="1">
    <citation type="journal article" date="2018" name="Front. Plant Sci.">
        <title>Red Clover (Trifolium pratense) and Zigzag Clover (T. medium) - A Picture of Genomic Similarities and Differences.</title>
        <authorList>
            <person name="Dluhosova J."/>
            <person name="Istvanek J."/>
            <person name="Nedelnik J."/>
            <person name="Repkova J."/>
        </authorList>
    </citation>
    <scope>NUCLEOTIDE SEQUENCE [LARGE SCALE GENOMIC DNA]</scope>
    <source>
        <strain evidence="2">cv. 10/8</strain>
        <tissue evidence="1">Leaf</tissue>
    </source>
</reference>
<evidence type="ECO:0000313" key="2">
    <source>
        <dbReference type="Proteomes" id="UP000265520"/>
    </source>
</evidence>
<name>A0A392UIM6_9FABA</name>
<dbReference type="AlphaFoldDB" id="A0A392UIM6"/>
<dbReference type="EMBL" id="LXQA010799377">
    <property type="protein sequence ID" value="MCI71595.1"/>
    <property type="molecule type" value="Genomic_DNA"/>
</dbReference>
<protein>
    <submittedName>
        <fullName evidence="1">Gag-pol polyprotein</fullName>
    </submittedName>
</protein>
<feature type="non-terminal residue" evidence="1">
    <location>
        <position position="34"/>
    </location>
</feature>
<keyword evidence="2" id="KW-1185">Reference proteome</keyword>
<proteinExistence type="predicted"/>